<evidence type="ECO:0000256" key="1">
    <source>
        <dbReference type="SAM" id="Coils"/>
    </source>
</evidence>
<feature type="coiled-coil region" evidence="1">
    <location>
        <begin position="26"/>
        <end position="91"/>
    </location>
</feature>
<dbReference type="EMBL" id="MAAO01000002">
    <property type="protein sequence ID" value="OUS00171.1"/>
    <property type="molecule type" value="Genomic_DNA"/>
</dbReference>
<evidence type="ECO:0000313" key="3">
    <source>
        <dbReference type="EMBL" id="OUS00171.1"/>
    </source>
</evidence>
<feature type="transmembrane region" description="Helical" evidence="2">
    <location>
        <begin position="9"/>
        <end position="26"/>
    </location>
</feature>
<protein>
    <submittedName>
        <fullName evidence="3">Uncharacterized protein</fullName>
    </submittedName>
</protein>
<accession>A0A1Y5FCT6</accession>
<organism evidence="3 4">
    <name type="scientific">Halobacteriovorax marinus</name>
    <dbReference type="NCBI Taxonomy" id="97084"/>
    <lineage>
        <taxon>Bacteria</taxon>
        <taxon>Pseudomonadati</taxon>
        <taxon>Bdellovibrionota</taxon>
        <taxon>Bacteriovoracia</taxon>
        <taxon>Bacteriovoracales</taxon>
        <taxon>Halobacteriovoraceae</taxon>
        <taxon>Halobacteriovorax</taxon>
    </lineage>
</organism>
<keyword evidence="2" id="KW-0812">Transmembrane</keyword>
<keyword evidence="1" id="KW-0175">Coiled coil</keyword>
<dbReference type="AlphaFoldDB" id="A0A1Y5FCT6"/>
<reference evidence="4" key="1">
    <citation type="journal article" date="2017" name="Proc. Natl. Acad. Sci. U.S.A.">
        <title>Simulation of Deepwater Horizon oil plume reveals substrate specialization within a complex community of hydrocarbon-degraders.</title>
        <authorList>
            <person name="Hu P."/>
            <person name="Dubinsky E.A."/>
            <person name="Probst A.J."/>
            <person name="Wang J."/>
            <person name="Sieber C.M.K."/>
            <person name="Tom L.M."/>
            <person name="Gardinali P."/>
            <person name="Banfield J.F."/>
            <person name="Atlas R.M."/>
            <person name="Andersen G.L."/>
        </authorList>
    </citation>
    <scope>NUCLEOTIDE SEQUENCE [LARGE SCALE GENOMIC DNA]</scope>
</reference>
<comment type="caution">
    <text evidence="3">The sequence shown here is derived from an EMBL/GenBank/DDBJ whole genome shotgun (WGS) entry which is preliminary data.</text>
</comment>
<keyword evidence="2" id="KW-0472">Membrane</keyword>
<proteinExistence type="predicted"/>
<keyword evidence="2" id="KW-1133">Transmembrane helix</keyword>
<gene>
    <name evidence="3" type="ORF">A9Q84_03030</name>
</gene>
<evidence type="ECO:0000313" key="4">
    <source>
        <dbReference type="Proteomes" id="UP000196531"/>
    </source>
</evidence>
<sequence>MKKPNKKDYIIALLSVTCATLLFLLIKQDQSLKDKLEQLANNKEQMESSNKSHKYSSGTLKNKNQIKDLKINALHKQISNLKDKVSNAENKGAAKTIGKLYSLEKVIKEISAQSEKNFKELSDLKSKNTVLQNQLLQELSKKSATPTKVKSTSSYKRSTPIKFKYTPSKYFLPSKAKTVYKKSYTPKKKYTYRPKTTYRKPSSTVYHFPTSKSWTEKKSKKTKVEDLGDFFEE</sequence>
<name>A0A1Y5FCT6_9BACT</name>
<dbReference type="Proteomes" id="UP000196531">
    <property type="component" value="Unassembled WGS sequence"/>
</dbReference>
<evidence type="ECO:0000256" key="2">
    <source>
        <dbReference type="SAM" id="Phobius"/>
    </source>
</evidence>